<dbReference type="InterPro" id="IPR036511">
    <property type="entry name" value="TGT-like_sf"/>
</dbReference>
<comment type="caution">
    <text evidence="1">The sequence shown here is derived from an EMBL/GenBank/DDBJ whole genome shotgun (WGS) entry which is preliminary data.</text>
</comment>
<evidence type="ECO:0000313" key="1">
    <source>
        <dbReference type="EMBL" id="KAJ4498868.1"/>
    </source>
</evidence>
<name>A0ABQ8VR51_9AGAR</name>
<gene>
    <name evidence="1" type="ORF">C8R41DRAFT_935028</name>
</gene>
<protein>
    <submittedName>
        <fullName evidence="1">Uncharacterized protein</fullName>
    </submittedName>
</protein>
<reference evidence="1" key="1">
    <citation type="submission" date="2022-08" db="EMBL/GenBank/DDBJ databases">
        <title>A Global Phylogenomic Analysis of the Shiitake Genus Lentinula.</title>
        <authorList>
            <consortium name="DOE Joint Genome Institute"/>
            <person name="Sierra-Patev S."/>
            <person name="Min B."/>
            <person name="Naranjo-Ortiz M."/>
            <person name="Looney B."/>
            <person name="Konkel Z."/>
            <person name="Slot J.C."/>
            <person name="Sakamoto Y."/>
            <person name="Steenwyk J.L."/>
            <person name="Rokas A."/>
            <person name="Carro J."/>
            <person name="Camarero S."/>
            <person name="Ferreira P."/>
            <person name="Molpeceres G."/>
            <person name="Ruiz-Duenas F.J."/>
            <person name="Serrano A."/>
            <person name="Henrissat B."/>
            <person name="Drula E."/>
            <person name="Hughes K.W."/>
            <person name="Mata J.L."/>
            <person name="Ishikawa N.K."/>
            <person name="Vargas-Isla R."/>
            <person name="Ushijima S."/>
            <person name="Smith C.A."/>
            <person name="Ahrendt S."/>
            <person name="Andreopoulos W."/>
            <person name="He G."/>
            <person name="Labutti K."/>
            <person name="Lipzen A."/>
            <person name="Ng V."/>
            <person name="Riley R."/>
            <person name="Sandor L."/>
            <person name="Barry K."/>
            <person name="Martinez A.T."/>
            <person name="Xiao Y."/>
            <person name="Gibbons J.G."/>
            <person name="Terashima K."/>
            <person name="Grigoriev I.V."/>
            <person name="Hibbett D.S."/>
        </authorList>
    </citation>
    <scope>NUCLEOTIDE SEQUENCE</scope>
    <source>
        <strain evidence="1">RHP3577 ss4</strain>
    </source>
</reference>
<evidence type="ECO:0000313" key="2">
    <source>
        <dbReference type="Proteomes" id="UP001150217"/>
    </source>
</evidence>
<sequence>MSAHSLLAMHNITVMNAFFVGIRGLISHNSTSIFEAEIRSFFDTYMENIDNMSHIEPSVFEKAEKVCGEVEVIKGKRRIARKTEKVKAESAAAANDVLKKDMEEKGAEGAVNVPLTSDDEAMM</sequence>
<dbReference type="Gene3D" id="3.20.20.105">
    <property type="entry name" value="Queuine tRNA-ribosyltransferase-like"/>
    <property type="match status" value="1"/>
</dbReference>
<organism evidence="1 2">
    <name type="scientific">Lentinula lateritia</name>
    <dbReference type="NCBI Taxonomy" id="40482"/>
    <lineage>
        <taxon>Eukaryota</taxon>
        <taxon>Fungi</taxon>
        <taxon>Dikarya</taxon>
        <taxon>Basidiomycota</taxon>
        <taxon>Agaricomycotina</taxon>
        <taxon>Agaricomycetes</taxon>
        <taxon>Agaricomycetidae</taxon>
        <taxon>Agaricales</taxon>
        <taxon>Marasmiineae</taxon>
        <taxon>Omphalotaceae</taxon>
        <taxon>Lentinula</taxon>
    </lineage>
</organism>
<proteinExistence type="predicted"/>
<dbReference type="EMBL" id="JANVFT010000013">
    <property type="protein sequence ID" value="KAJ4498868.1"/>
    <property type="molecule type" value="Genomic_DNA"/>
</dbReference>
<keyword evidence="2" id="KW-1185">Reference proteome</keyword>
<dbReference type="Proteomes" id="UP001150217">
    <property type="component" value="Unassembled WGS sequence"/>
</dbReference>
<accession>A0ABQ8VR51</accession>